<dbReference type="Gene3D" id="1.10.260.40">
    <property type="entry name" value="lambda repressor-like DNA-binding domains"/>
    <property type="match status" value="1"/>
</dbReference>
<dbReference type="SUPFAM" id="SSF47413">
    <property type="entry name" value="lambda repressor-like DNA-binding domains"/>
    <property type="match status" value="1"/>
</dbReference>
<dbReference type="EMBL" id="QLII01000001">
    <property type="protein sequence ID" value="RAI73324.1"/>
    <property type="molecule type" value="Genomic_DNA"/>
</dbReference>
<dbReference type="PANTHER" id="PTHR46797:SF1">
    <property type="entry name" value="METHYLPHOSPHONATE SYNTHASE"/>
    <property type="match status" value="1"/>
</dbReference>
<comment type="caution">
    <text evidence="3">The sequence shown here is derived from an EMBL/GenBank/DDBJ whole genome shotgun (WGS) entry which is preliminary data.</text>
</comment>
<dbReference type="AlphaFoldDB" id="A0A327NHB8"/>
<protein>
    <submittedName>
        <fullName evidence="3">XRE family transcriptional regulator</fullName>
    </submittedName>
</protein>
<dbReference type="SMART" id="SM00530">
    <property type="entry name" value="HTH_XRE"/>
    <property type="match status" value="1"/>
</dbReference>
<proteinExistence type="predicted"/>
<dbReference type="GO" id="GO:0003700">
    <property type="term" value="F:DNA-binding transcription factor activity"/>
    <property type="evidence" value="ECO:0007669"/>
    <property type="project" value="TreeGrafter"/>
</dbReference>
<dbReference type="InterPro" id="IPR010982">
    <property type="entry name" value="Lambda_DNA-bd_dom_sf"/>
</dbReference>
<organism evidence="3 4">
    <name type="scientific">Spirosoma telluris</name>
    <dbReference type="NCBI Taxonomy" id="2183553"/>
    <lineage>
        <taxon>Bacteria</taxon>
        <taxon>Pseudomonadati</taxon>
        <taxon>Bacteroidota</taxon>
        <taxon>Cytophagia</taxon>
        <taxon>Cytophagales</taxon>
        <taxon>Cytophagaceae</taxon>
        <taxon>Spirosoma</taxon>
    </lineage>
</organism>
<dbReference type="GO" id="GO:0005829">
    <property type="term" value="C:cytosol"/>
    <property type="evidence" value="ECO:0007669"/>
    <property type="project" value="TreeGrafter"/>
</dbReference>
<dbReference type="PROSITE" id="PS50943">
    <property type="entry name" value="HTH_CROC1"/>
    <property type="match status" value="1"/>
</dbReference>
<evidence type="ECO:0000313" key="3">
    <source>
        <dbReference type="EMBL" id="RAI73324.1"/>
    </source>
</evidence>
<reference evidence="3 4" key="1">
    <citation type="submission" date="2018-06" db="EMBL/GenBank/DDBJ databases">
        <title>Spirosoma sp. HMF3257 Genome sequencing and assembly.</title>
        <authorList>
            <person name="Kang H."/>
            <person name="Cha I."/>
            <person name="Kim H."/>
            <person name="Kang J."/>
            <person name="Joh K."/>
        </authorList>
    </citation>
    <scope>NUCLEOTIDE SEQUENCE [LARGE SCALE GENOMIC DNA]</scope>
    <source>
        <strain evidence="3 4">HMF3257</strain>
    </source>
</reference>
<dbReference type="GO" id="GO:0003677">
    <property type="term" value="F:DNA binding"/>
    <property type="evidence" value="ECO:0007669"/>
    <property type="project" value="UniProtKB-KW"/>
</dbReference>
<keyword evidence="1" id="KW-0238">DNA-binding</keyword>
<dbReference type="OrthoDB" id="965471at2"/>
<evidence type="ECO:0000256" key="1">
    <source>
        <dbReference type="ARBA" id="ARBA00023125"/>
    </source>
</evidence>
<gene>
    <name evidence="3" type="ORF">HMF3257_00710</name>
</gene>
<feature type="domain" description="HTH cro/C1-type" evidence="2">
    <location>
        <begin position="12"/>
        <end position="66"/>
    </location>
</feature>
<keyword evidence="4" id="KW-1185">Reference proteome</keyword>
<dbReference type="Pfam" id="PF01381">
    <property type="entry name" value="HTH_3"/>
    <property type="match status" value="1"/>
</dbReference>
<evidence type="ECO:0000313" key="4">
    <source>
        <dbReference type="Proteomes" id="UP000249016"/>
    </source>
</evidence>
<dbReference type="InterPro" id="IPR050807">
    <property type="entry name" value="TransReg_Diox_bact_type"/>
</dbReference>
<dbReference type="Proteomes" id="UP000249016">
    <property type="component" value="Unassembled WGS sequence"/>
</dbReference>
<evidence type="ECO:0000259" key="2">
    <source>
        <dbReference type="PROSITE" id="PS50943"/>
    </source>
</evidence>
<name>A0A327NHB8_9BACT</name>
<sequence length="70" mass="7586">MEDIKQKVGQQIREARKAKGLTQKELGEKLGVGESAVNKYETGKVNPSVDTLHKIAIVLGAALDISLKLK</sequence>
<dbReference type="InterPro" id="IPR001387">
    <property type="entry name" value="Cro/C1-type_HTH"/>
</dbReference>
<accession>A0A327NHB8</accession>
<dbReference type="CDD" id="cd00093">
    <property type="entry name" value="HTH_XRE"/>
    <property type="match status" value="1"/>
</dbReference>
<dbReference type="PANTHER" id="PTHR46797">
    <property type="entry name" value="HTH-TYPE TRANSCRIPTIONAL REGULATOR"/>
    <property type="match status" value="1"/>
</dbReference>